<feature type="domain" description="Response regulatory" evidence="3">
    <location>
        <begin position="4"/>
        <end position="118"/>
    </location>
</feature>
<reference evidence="4" key="1">
    <citation type="journal article" date="2014" name="Int. J. Syst. Evol. Microbiol.">
        <title>Complete genome sequence of Corynebacterium casei LMG S-19264T (=DSM 44701T), isolated from a smear-ripened cheese.</title>
        <authorList>
            <consortium name="US DOE Joint Genome Institute (JGI-PGF)"/>
            <person name="Walter F."/>
            <person name="Albersmeier A."/>
            <person name="Kalinowski J."/>
            <person name="Ruckert C."/>
        </authorList>
    </citation>
    <scope>NUCLEOTIDE SEQUENCE</scope>
    <source>
        <strain evidence="4">KCTC 12113</strain>
    </source>
</reference>
<evidence type="ECO:0000256" key="2">
    <source>
        <dbReference type="PROSITE-ProRule" id="PRU00169"/>
    </source>
</evidence>
<accession>A0A918IM81</accession>
<dbReference type="SMART" id="SM00448">
    <property type="entry name" value="REC"/>
    <property type="match status" value="1"/>
</dbReference>
<dbReference type="PANTHER" id="PTHR44591">
    <property type="entry name" value="STRESS RESPONSE REGULATOR PROTEIN 1"/>
    <property type="match status" value="1"/>
</dbReference>
<evidence type="ECO:0000313" key="5">
    <source>
        <dbReference type="Proteomes" id="UP000634668"/>
    </source>
</evidence>
<dbReference type="InterPro" id="IPR050595">
    <property type="entry name" value="Bact_response_regulator"/>
</dbReference>
<dbReference type="CDD" id="cd17574">
    <property type="entry name" value="REC_OmpR"/>
    <property type="match status" value="1"/>
</dbReference>
<keyword evidence="5" id="KW-1185">Reference proteome</keyword>
<name>A0A918IM81_9FLAO</name>
<dbReference type="Proteomes" id="UP000634668">
    <property type="component" value="Unassembled WGS sequence"/>
</dbReference>
<keyword evidence="1 2" id="KW-0597">Phosphoprotein</keyword>
<dbReference type="Pfam" id="PF00072">
    <property type="entry name" value="Response_reg"/>
    <property type="match status" value="1"/>
</dbReference>
<reference evidence="4" key="2">
    <citation type="submission" date="2020-09" db="EMBL/GenBank/DDBJ databases">
        <authorList>
            <person name="Sun Q."/>
            <person name="Kim S."/>
        </authorList>
    </citation>
    <scope>NUCLEOTIDE SEQUENCE</scope>
    <source>
        <strain evidence="4">KCTC 12113</strain>
    </source>
</reference>
<proteinExistence type="predicted"/>
<gene>
    <name evidence="4" type="ORF">GCM10007383_02490</name>
</gene>
<dbReference type="PANTHER" id="PTHR44591:SF3">
    <property type="entry name" value="RESPONSE REGULATORY DOMAIN-CONTAINING PROTEIN"/>
    <property type="match status" value="1"/>
</dbReference>
<evidence type="ECO:0000313" key="4">
    <source>
        <dbReference type="EMBL" id="GGW22377.1"/>
    </source>
</evidence>
<dbReference type="PROSITE" id="PS50110">
    <property type="entry name" value="RESPONSE_REGULATORY"/>
    <property type="match status" value="1"/>
</dbReference>
<dbReference type="SUPFAM" id="SSF52172">
    <property type="entry name" value="CheY-like"/>
    <property type="match status" value="1"/>
</dbReference>
<organism evidence="4 5">
    <name type="scientific">Arenibacter certesii</name>
    <dbReference type="NCBI Taxonomy" id="228955"/>
    <lineage>
        <taxon>Bacteria</taxon>
        <taxon>Pseudomonadati</taxon>
        <taxon>Bacteroidota</taxon>
        <taxon>Flavobacteriia</taxon>
        <taxon>Flavobacteriales</taxon>
        <taxon>Flavobacteriaceae</taxon>
        <taxon>Arenibacter</taxon>
    </lineage>
</organism>
<sequence>MKKKILVIEDNPMVVKSLEFKLLKEGYDVATAIDGRRAMEQLETNSFDLILTDLMLPFVSGDQLIEHIKINHPNIPIIVLSTSTQEDIITNAFTMGVDDFITKPFSPNELALRVKRSIGSLKKTTNR</sequence>
<dbReference type="GO" id="GO:0000160">
    <property type="term" value="P:phosphorelay signal transduction system"/>
    <property type="evidence" value="ECO:0007669"/>
    <property type="project" value="InterPro"/>
</dbReference>
<dbReference type="InterPro" id="IPR011006">
    <property type="entry name" value="CheY-like_superfamily"/>
</dbReference>
<evidence type="ECO:0000259" key="3">
    <source>
        <dbReference type="PROSITE" id="PS50110"/>
    </source>
</evidence>
<dbReference type="AlphaFoldDB" id="A0A918IM81"/>
<evidence type="ECO:0000256" key="1">
    <source>
        <dbReference type="ARBA" id="ARBA00022553"/>
    </source>
</evidence>
<dbReference type="EMBL" id="BMWP01000001">
    <property type="protein sequence ID" value="GGW22377.1"/>
    <property type="molecule type" value="Genomic_DNA"/>
</dbReference>
<comment type="caution">
    <text evidence="4">The sequence shown here is derived from an EMBL/GenBank/DDBJ whole genome shotgun (WGS) entry which is preliminary data.</text>
</comment>
<dbReference type="RefSeq" id="WP_026815234.1">
    <property type="nucleotide sequence ID" value="NZ_BMWP01000001.1"/>
</dbReference>
<dbReference type="InterPro" id="IPR001789">
    <property type="entry name" value="Sig_transdc_resp-reg_receiver"/>
</dbReference>
<dbReference type="Gene3D" id="3.40.50.2300">
    <property type="match status" value="1"/>
</dbReference>
<feature type="modified residue" description="4-aspartylphosphate" evidence="2">
    <location>
        <position position="53"/>
    </location>
</feature>
<protein>
    <recommendedName>
        <fullName evidence="3">Response regulatory domain-containing protein</fullName>
    </recommendedName>
</protein>